<dbReference type="EMBL" id="BK014795">
    <property type="protein sequence ID" value="DAD76047.1"/>
    <property type="molecule type" value="Genomic_DNA"/>
</dbReference>
<reference evidence="1" key="1">
    <citation type="journal article" date="2021" name="Proc. Natl. Acad. Sci. U.S.A.">
        <title>A Catalog of Tens of Thousands of Viruses from Human Metagenomes Reveals Hidden Associations with Chronic Diseases.</title>
        <authorList>
            <person name="Tisza M.J."/>
            <person name="Buck C.B."/>
        </authorList>
    </citation>
    <scope>NUCLEOTIDE SEQUENCE</scope>
    <source>
        <strain evidence="1">CtIi96</strain>
    </source>
</reference>
<name>A0A8S5M1W2_9CAUD</name>
<sequence>MNTSTYRELSKTEQGRKQAHEMMLEDVKKRIDKFVNEAPESTREKASQLMLAAFEKISKLGNGMLFDFFADDQVSDRNFLLYVNDILKGEL</sequence>
<evidence type="ECO:0000313" key="1">
    <source>
        <dbReference type="EMBL" id="DAD76047.1"/>
    </source>
</evidence>
<protein>
    <submittedName>
        <fullName evidence="1">Uncharacterized protein</fullName>
    </submittedName>
</protein>
<proteinExistence type="predicted"/>
<accession>A0A8S5M1W2</accession>
<organism evidence="1">
    <name type="scientific">Podoviridae sp. ctIi96</name>
    <dbReference type="NCBI Taxonomy" id="2826550"/>
    <lineage>
        <taxon>Viruses</taxon>
        <taxon>Duplodnaviria</taxon>
        <taxon>Heunggongvirae</taxon>
        <taxon>Uroviricota</taxon>
        <taxon>Caudoviricetes</taxon>
    </lineage>
</organism>